<protein>
    <submittedName>
        <fullName evidence="2">Uncharacterized protein conserved in bacteria</fullName>
    </submittedName>
</protein>
<dbReference type="AlphaFoldDB" id="A0A377PI35"/>
<accession>A0A377PI35</accession>
<dbReference type="EMBL" id="UGHP01000001">
    <property type="protein sequence ID" value="STQ79890.1"/>
    <property type="molecule type" value="Genomic_DNA"/>
</dbReference>
<reference evidence="2 3" key="1">
    <citation type="submission" date="2018-06" db="EMBL/GenBank/DDBJ databases">
        <authorList>
            <consortium name="Pathogen Informatics"/>
            <person name="Doyle S."/>
        </authorList>
    </citation>
    <scope>NUCLEOTIDE SEQUENCE [LARGE SCALE GENOMIC DNA]</scope>
    <source>
        <strain evidence="2 3">NCTC8105</strain>
    </source>
</reference>
<dbReference type="PANTHER" id="PTHR37024:SF5">
    <property type="entry name" value="IMPA N-TERMINAL DOMAIN-CONTAINING PROTEIN"/>
    <property type="match status" value="1"/>
</dbReference>
<dbReference type="Pfam" id="PF06812">
    <property type="entry name" value="ImpA_N"/>
    <property type="match status" value="1"/>
</dbReference>
<name>A0A377PI35_HAFAL</name>
<proteinExistence type="predicted"/>
<dbReference type="InterPro" id="IPR017739">
    <property type="entry name" value="T6SS-assoc_VCA0119"/>
</dbReference>
<evidence type="ECO:0000259" key="1">
    <source>
        <dbReference type="Pfam" id="PF06812"/>
    </source>
</evidence>
<dbReference type="InterPro" id="IPR010657">
    <property type="entry name" value="ImpA_N"/>
</dbReference>
<dbReference type="NCBIfam" id="TIGR03362">
    <property type="entry name" value="VI_chp_7"/>
    <property type="match status" value="1"/>
</dbReference>
<dbReference type="PANTHER" id="PTHR37024">
    <property type="entry name" value="TYPE VI SECRETION SYSTEM DUF2094 AND IMPA-RELATED DOMAIN PROTEIN"/>
    <property type="match status" value="1"/>
</dbReference>
<evidence type="ECO:0000313" key="3">
    <source>
        <dbReference type="Proteomes" id="UP000254821"/>
    </source>
</evidence>
<feature type="domain" description="ImpA N-terminal" evidence="1">
    <location>
        <begin position="31"/>
        <end position="134"/>
    </location>
</feature>
<dbReference type="Proteomes" id="UP000254821">
    <property type="component" value="Unassembled WGS sequence"/>
</dbReference>
<sequence length="498" mass="55232">MLQGLIAASMNGRDALALAGEQVALWDKWLLPISADAQAGEDPGYDDDFQRMREEVNRLSGADTDLICQLAEKLLTTACKDVRVATYYLWARLHRDGETGLADGLTLLAGVVSRFSDTVLPLRAHSRKVAMEWLTSSKVLDSLSRYPEVVKADVERTVAALALLDSAMQVWPEEERPSLGGLYSALDARLAQAGGLDAVVPQNSAPAGQKEEAGSTMGLPTLKQIQSGRDLLDQARELARYLRDQPQGWLSSSRLMKSLRWDTVHQLPPQDASGNTRLTPPRADNRAQLKRLYMQQSWNELLEQVERMYAEGVNHFWLDLQWYACQSLSKQGHPYDAWADIVKRDLGMFLERLPGLEEMTYNDGTPFADEVTRDWIAQHVSGNQEQWAAPPASTQPQGDDDVLALEGEALAQADSDGVEAALTWLSTRSGIHTPRNRWLLRLLMARIAEQYGKNEMALHLLTELDINPSQLTLAEWGACAKFRSKSSPAETAALEIAA</sequence>
<evidence type="ECO:0000313" key="2">
    <source>
        <dbReference type="EMBL" id="STQ79890.1"/>
    </source>
</evidence>
<dbReference type="Pfam" id="PF16989">
    <property type="entry name" value="T6SS_VasJ"/>
    <property type="match status" value="1"/>
</dbReference>
<gene>
    <name evidence="2" type="ORF">NCTC8105_01988</name>
</gene>
<organism evidence="2 3">
    <name type="scientific">Hafnia alvei</name>
    <dbReference type="NCBI Taxonomy" id="569"/>
    <lineage>
        <taxon>Bacteria</taxon>
        <taxon>Pseudomonadati</taxon>
        <taxon>Pseudomonadota</taxon>
        <taxon>Gammaproteobacteria</taxon>
        <taxon>Enterobacterales</taxon>
        <taxon>Hafniaceae</taxon>
        <taxon>Hafnia</taxon>
    </lineage>
</organism>